<dbReference type="InterPro" id="IPR033985">
    <property type="entry name" value="SusD-like_N"/>
</dbReference>
<dbReference type="InterPro" id="IPR011990">
    <property type="entry name" value="TPR-like_helical_dom_sf"/>
</dbReference>
<evidence type="ECO:0000313" key="9">
    <source>
        <dbReference type="EMBL" id="MCL6216952.1"/>
    </source>
</evidence>
<comment type="similarity">
    <text evidence="2">Belongs to the SusD family.</text>
</comment>
<dbReference type="AlphaFoldDB" id="A0A9X1ZLS1"/>
<keyword evidence="3 6" id="KW-0732">Signal</keyword>
<keyword evidence="5" id="KW-0998">Cell outer membrane</keyword>
<feature type="signal peptide" evidence="6">
    <location>
        <begin position="1"/>
        <end position="24"/>
    </location>
</feature>
<evidence type="ECO:0000313" key="10">
    <source>
        <dbReference type="Proteomes" id="UP001139521"/>
    </source>
</evidence>
<dbReference type="RefSeq" id="WP_249599946.1">
    <property type="nucleotide sequence ID" value="NZ_JAKHSK010000001.1"/>
</dbReference>
<dbReference type="InterPro" id="IPR012944">
    <property type="entry name" value="SusD_RagB_dom"/>
</dbReference>
<protein>
    <submittedName>
        <fullName evidence="9">RagB/SusD family nutrient uptake outer membrane protein</fullName>
    </submittedName>
</protein>
<keyword evidence="10" id="KW-1185">Reference proteome</keyword>
<dbReference type="Pfam" id="PF14322">
    <property type="entry name" value="SusD-like_3"/>
    <property type="match status" value="1"/>
</dbReference>
<evidence type="ECO:0000256" key="6">
    <source>
        <dbReference type="SAM" id="SignalP"/>
    </source>
</evidence>
<evidence type="ECO:0000256" key="4">
    <source>
        <dbReference type="ARBA" id="ARBA00023136"/>
    </source>
</evidence>
<evidence type="ECO:0000259" key="7">
    <source>
        <dbReference type="Pfam" id="PF07980"/>
    </source>
</evidence>
<proteinExistence type="inferred from homology"/>
<keyword evidence="4" id="KW-0472">Membrane</keyword>
<dbReference type="Proteomes" id="UP001139521">
    <property type="component" value="Unassembled WGS sequence"/>
</dbReference>
<feature type="domain" description="SusD-like N-terminal" evidence="8">
    <location>
        <begin position="99"/>
        <end position="247"/>
    </location>
</feature>
<dbReference type="SUPFAM" id="SSF48452">
    <property type="entry name" value="TPR-like"/>
    <property type="match status" value="1"/>
</dbReference>
<dbReference type="GO" id="GO:0009279">
    <property type="term" value="C:cell outer membrane"/>
    <property type="evidence" value="ECO:0007669"/>
    <property type="project" value="UniProtKB-SubCell"/>
</dbReference>
<gene>
    <name evidence="9" type="ORF">L1967_01485</name>
</gene>
<dbReference type="Gene3D" id="1.25.40.390">
    <property type="match status" value="1"/>
</dbReference>
<dbReference type="EMBL" id="JAKHSK010000001">
    <property type="protein sequence ID" value="MCL6216952.1"/>
    <property type="molecule type" value="Genomic_DNA"/>
</dbReference>
<evidence type="ECO:0000256" key="2">
    <source>
        <dbReference type="ARBA" id="ARBA00006275"/>
    </source>
</evidence>
<sequence length="540" mass="60924">MKIFNKFRFSLSLILVILINFSCSEDFLDNVPTDAISAEDALSSPENMMLVLNGLHRQMYSQAQLPGSSSSRSGESHFIPSLDAMGGNIIHSSPGNGWMTSDLQWLTHTNPTYTTVYNFWYQRYHFIASSNSIINTVLGGDFTEGPELNNILGQAYAYRAWSYLRLVTTYAKGYIIGNPSTDPGVPLVFATASPYDSAPRATVEEVYNQMEQDINEAIGYLENASSPANKSHISLNAAYGIKARIALSKGDWQTVVEAAALAREGFPLLNKSQWLSGFNTYDLSEVIWGGRVIDSETNYYQSYFYYISPTFNGSQNRSNPKIISSELYNMIPETDYRSEAWLPLAPNTNPSASNGKGGSYESDPNYDSEDEFWDAWSAIINKYGMTTGHNTHPYMTVKFLQKNPGTIDPDDVIYMRSSEMYLMEIEALAMMNQISEAQELLQEFGESRDSAFEASQFATQDELMEQVKFQRRVELWGEGFSFHDHIRWDDPLDQSNSGAAKVLYQDGFFQERPSQNDDWIWKIPQAEIDANPYISISDQN</sequence>
<name>A0A9X1ZLS1_9FLAO</name>
<comment type="subcellular location">
    <subcellularLocation>
        <location evidence="1">Cell outer membrane</location>
    </subcellularLocation>
</comment>
<comment type="caution">
    <text evidence="9">The sequence shown here is derived from an EMBL/GenBank/DDBJ whole genome shotgun (WGS) entry which is preliminary data.</text>
</comment>
<evidence type="ECO:0000256" key="5">
    <source>
        <dbReference type="ARBA" id="ARBA00023237"/>
    </source>
</evidence>
<feature type="chain" id="PRO_5040932092" evidence="6">
    <location>
        <begin position="25"/>
        <end position="540"/>
    </location>
</feature>
<evidence type="ECO:0000259" key="8">
    <source>
        <dbReference type="Pfam" id="PF14322"/>
    </source>
</evidence>
<evidence type="ECO:0000256" key="3">
    <source>
        <dbReference type="ARBA" id="ARBA00022729"/>
    </source>
</evidence>
<evidence type="ECO:0000256" key="1">
    <source>
        <dbReference type="ARBA" id="ARBA00004442"/>
    </source>
</evidence>
<dbReference type="Pfam" id="PF07980">
    <property type="entry name" value="SusD_RagB"/>
    <property type="match status" value="1"/>
</dbReference>
<organism evidence="9 10">
    <name type="scientific">Zunongwangia pacifica</name>
    <dbReference type="NCBI Taxonomy" id="2911062"/>
    <lineage>
        <taxon>Bacteria</taxon>
        <taxon>Pseudomonadati</taxon>
        <taxon>Bacteroidota</taxon>
        <taxon>Flavobacteriia</taxon>
        <taxon>Flavobacteriales</taxon>
        <taxon>Flavobacteriaceae</taxon>
        <taxon>Zunongwangia</taxon>
    </lineage>
</organism>
<accession>A0A9X1ZLS1</accession>
<reference evidence="9" key="1">
    <citation type="submission" date="2022-01" db="EMBL/GenBank/DDBJ databases">
        <title>Genome sequencing of Zunongwangia sp. M21534 genome.</title>
        <authorList>
            <person name="Chen Y."/>
            <person name="Dong C."/>
            <person name="Shao Z."/>
        </authorList>
    </citation>
    <scope>NUCLEOTIDE SEQUENCE</scope>
    <source>
        <strain evidence="9">MCCC M21534</strain>
    </source>
</reference>
<feature type="domain" description="RagB/SusD" evidence="7">
    <location>
        <begin position="312"/>
        <end position="534"/>
    </location>
</feature>